<evidence type="ECO:0000256" key="2">
    <source>
        <dbReference type="ARBA" id="ARBA00009121"/>
    </source>
</evidence>
<dbReference type="InterPro" id="IPR029070">
    <property type="entry name" value="Chitinase_insertion_sf"/>
</dbReference>
<reference evidence="14 15" key="2">
    <citation type="journal article" date="2013" name="Genome Announc.">
        <title>Genome Sequence of Growth-Improving Paenibacillus mucilaginosus Strain KNP414.</title>
        <authorList>
            <person name="Lu J.J."/>
            <person name="Wang J.F."/>
            <person name="Hu X.F."/>
        </authorList>
    </citation>
    <scope>NUCLEOTIDE SEQUENCE [LARGE SCALE GENOMIC DNA]</scope>
    <source>
        <strain evidence="14 15">KNP414</strain>
    </source>
</reference>
<dbReference type="FunFam" id="3.20.20.80:FF:000153">
    <property type="entry name" value="Chitinase A1"/>
    <property type="match status" value="1"/>
</dbReference>
<dbReference type="PATRIC" id="fig|1036673.3.peg.899"/>
<evidence type="ECO:0000256" key="6">
    <source>
        <dbReference type="ARBA" id="ARBA00023024"/>
    </source>
</evidence>
<dbReference type="SUPFAM" id="SSF51055">
    <property type="entry name" value="Carbohydrate binding domain"/>
    <property type="match status" value="1"/>
</dbReference>
<dbReference type="InterPro" id="IPR036573">
    <property type="entry name" value="CBM_sf_5/12"/>
</dbReference>
<evidence type="ECO:0000259" key="12">
    <source>
        <dbReference type="PROSITE" id="PS50853"/>
    </source>
</evidence>
<evidence type="ECO:0000256" key="9">
    <source>
        <dbReference type="ARBA" id="ARBA00023326"/>
    </source>
</evidence>
<dbReference type="SUPFAM" id="SSF54556">
    <property type="entry name" value="Chitinase insertion domain"/>
    <property type="match status" value="1"/>
</dbReference>
<dbReference type="GO" id="GO:0000272">
    <property type="term" value="P:polysaccharide catabolic process"/>
    <property type="evidence" value="ECO:0007669"/>
    <property type="project" value="UniProtKB-KW"/>
</dbReference>
<dbReference type="Proteomes" id="UP000006620">
    <property type="component" value="Chromosome"/>
</dbReference>
<reference evidence="15" key="1">
    <citation type="submission" date="2011-06" db="EMBL/GenBank/DDBJ databases">
        <title>Complete genome sequence of Paenibacillus mucilaginosus KNP414.</title>
        <authorList>
            <person name="Wang J."/>
            <person name="Hu S."/>
            <person name="Hu X."/>
            <person name="Zhang B."/>
            <person name="Dong D."/>
            <person name="Zhang S."/>
            <person name="Zhao K."/>
            <person name="Wu D."/>
        </authorList>
    </citation>
    <scope>NUCLEOTIDE SEQUENCE [LARGE SCALE GENOMIC DNA]</scope>
    <source>
        <strain evidence="15">KNP414</strain>
    </source>
</reference>
<dbReference type="FunFam" id="2.60.40.10:FF:001114">
    <property type="entry name" value="Chitinase A1"/>
    <property type="match status" value="2"/>
</dbReference>
<dbReference type="PROSITE" id="PS51910">
    <property type="entry name" value="GH18_2"/>
    <property type="match status" value="1"/>
</dbReference>
<gene>
    <name evidence="14" type="ordered locus">KNP414_01001</name>
</gene>
<proteinExistence type="inferred from homology"/>
<dbReference type="Pfam" id="PF02839">
    <property type="entry name" value="CBM_5_12"/>
    <property type="match status" value="1"/>
</dbReference>
<dbReference type="SMART" id="SM00060">
    <property type="entry name" value="FN3"/>
    <property type="match status" value="2"/>
</dbReference>
<dbReference type="GO" id="GO:0030246">
    <property type="term" value="F:carbohydrate binding"/>
    <property type="evidence" value="ECO:0007669"/>
    <property type="project" value="InterPro"/>
</dbReference>
<dbReference type="GO" id="GO:0006032">
    <property type="term" value="P:chitin catabolic process"/>
    <property type="evidence" value="ECO:0007669"/>
    <property type="project" value="UniProtKB-KW"/>
</dbReference>
<dbReference type="PANTHER" id="PTHR11177">
    <property type="entry name" value="CHITINASE"/>
    <property type="match status" value="1"/>
</dbReference>
<dbReference type="InterPro" id="IPR003610">
    <property type="entry name" value="CBM5/12"/>
</dbReference>
<dbReference type="HOGENOM" id="CLU_002833_14_4_9"/>
<evidence type="ECO:0000256" key="4">
    <source>
        <dbReference type="ARBA" id="ARBA00022729"/>
    </source>
</evidence>
<evidence type="ECO:0000256" key="7">
    <source>
        <dbReference type="ARBA" id="ARBA00023277"/>
    </source>
</evidence>
<evidence type="ECO:0000256" key="5">
    <source>
        <dbReference type="ARBA" id="ARBA00022801"/>
    </source>
</evidence>
<evidence type="ECO:0000313" key="15">
    <source>
        <dbReference type="Proteomes" id="UP000006620"/>
    </source>
</evidence>
<dbReference type="InterPro" id="IPR017853">
    <property type="entry name" value="GH"/>
</dbReference>
<keyword evidence="8 10" id="KW-0326">Glycosidase</keyword>
<evidence type="ECO:0000256" key="8">
    <source>
        <dbReference type="ARBA" id="ARBA00023295"/>
    </source>
</evidence>
<dbReference type="Gene3D" id="3.10.50.10">
    <property type="match status" value="1"/>
</dbReference>
<accession>F8FAD8</accession>
<keyword evidence="7" id="KW-0119">Carbohydrate metabolism</keyword>
<dbReference type="EMBL" id="CP002869">
    <property type="protein sequence ID" value="AEI39591.1"/>
    <property type="molecule type" value="Genomic_DNA"/>
</dbReference>
<dbReference type="CDD" id="cd00063">
    <property type="entry name" value="FN3"/>
    <property type="match status" value="2"/>
</dbReference>
<dbReference type="InterPro" id="IPR050314">
    <property type="entry name" value="Glycosyl_Hydrlase_18"/>
</dbReference>
<dbReference type="PANTHER" id="PTHR11177:SF317">
    <property type="entry name" value="CHITINASE 12-RELATED"/>
    <property type="match status" value="1"/>
</dbReference>
<keyword evidence="5 10" id="KW-0378">Hydrolase</keyword>
<evidence type="ECO:0000313" key="14">
    <source>
        <dbReference type="EMBL" id="AEI39591.1"/>
    </source>
</evidence>
<feature type="signal peptide" evidence="11">
    <location>
        <begin position="1"/>
        <end position="22"/>
    </location>
</feature>
<dbReference type="InterPro" id="IPR011583">
    <property type="entry name" value="Chitinase_II/V-like_cat"/>
</dbReference>
<keyword evidence="9" id="KW-0624">Polysaccharide degradation</keyword>
<dbReference type="Gene3D" id="2.60.40.10">
    <property type="entry name" value="Immunoglobulins"/>
    <property type="match status" value="2"/>
</dbReference>
<dbReference type="Pfam" id="PF00041">
    <property type="entry name" value="fn3"/>
    <property type="match status" value="2"/>
</dbReference>
<dbReference type="SMART" id="SM00495">
    <property type="entry name" value="ChtBD3"/>
    <property type="match status" value="1"/>
</dbReference>
<dbReference type="SMART" id="SM00636">
    <property type="entry name" value="Glyco_18"/>
    <property type="match status" value="1"/>
</dbReference>
<dbReference type="RefSeq" id="WP_013914755.1">
    <property type="nucleotide sequence ID" value="NC_015690.1"/>
</dbReference>
<comment type="catalytic activity">
    <reaction evidence="1">
        <text>Random endo-hydrolysis of N-acetyl-beta-D-glucosaminide (1-&gt;4)-beta-linkages in chitin and chitodextrins.</text>
        <dbReference type="EC" id="3.2.1.14"/>
    </reaction>
</comment>
<dbReference type="CDD" id="cd12214">
    <property type="entry name" value="ChiA1_BD"/>
    <property type="match status" value="1"/>
</dbReference>
<evidence type="ECO:0000256" key="10">
    <source>
        <dbReference type="RuleBase" id="RU000489"/>
    </source>
</evidence>
<keyword evidence="4 11" id="KW-0732">Signal</keyword>
<evidence type="ECO:0000259" key="13">
    <source>
        <dbReference type="PROSITE" id="PS51910"/>
    </source>
</evidence>
<dbReference type="KEGG" id="pms:KNP414_01001"/>
<evidence type="ECO:0000256" key="3">
    <source>
        <dbReference type="ARBA" id="ARBA00012729"/>
    </source>
</evidence>
<sequence length="679" mass="71366">MKRSKPWTIVLTTALLASLVPAAAFGAAAWAPNVAYKVGDLADYSGSTYQVLQNHTSQTGWEPSNVPALWKLVSSGGTADTQAPSAPANLISAAKTSTSVTLSWGASADNVGVAGYDVYRGTTLAGTATGTSFTVSGLTANTAYTFTVKAKDAAGNVSPSSNVLSVTTSPASAADTQAPTVPAGLKASGVTSSSVSLSWTASTDNVGVTGYEVYRGTVLAGTAAGTTFTVSGLAASTAYSFTVKAKDAAGNVSAASTAVSATTSAPPTGGSGGYKIVTYYPAWAVYARNFKVPDIDASKITHINYAFADICWNGRHGNPDSSSPNPQTWACADETGNINVPNGTIVQGDPWADTGMSYPGDTWDEPIKGSFKQLIKLKQANPHLKTIISVGGWSWSNRFSDVAADPAARAVFAKSAVDFLRKYQFDGVDLDWEYPVSGGLAGNSYRPEDKQNYTLLLQTIRAELDKAGTADGRKYLLTIASGAGPAFVANTELGKISQTLDWINIMTYDFHGGWDPKAGQNAPLYFDPADPSTDPVNFNVDKAVANHLNAGVAPSKLVMGLPYYGRGMQGCANVNGGLYQTCSGTAAKGTWENGSFDFYDLEANYINKNGYTRYWNSVTKTPYLYNPSGGIFISYDDAQSITEKVNYIKSKGLGGAMSWEVTQDRNRALQTAVKNGLNP</sequence>
<protein>
    <recommendedName>
        <fullName evidence="3">chitinase</fullName>
        <ecNumber evidence="3">3.2.1.14</ecNumber>
    </recommendedName>
</protein>
<dbReference type="GO" id="GO:0008843">
    <property type="term" value="F:endochitinase activity"/>
    <property type="evidence" value="ECO:0007669"/>
    <property type="project" value="UniProtKB-EC"/>
</dbReference>
<comment type="similarity">
    <text evidence="2">Belongs to the glycosyl hydrolase 18 family. Chitinase class II subfamily.</text>
</comment>
<dbReference type="InterPro" id="IPR001223">
    <property type="entry name" value="Glyco_hydro18_cat"/>
</dbReference>
<dbReference type="GO" id="GO:0005576">
    <property type="term" value="C:extracellular region"/>
    <property type="evidence" value="ECO:0007669"/>
    <property type="project" value="InterPro"/>
</dbReference>
<dbReference type="SUPFAM" id="SSF51445">
    <property type="entry name" value="(Trans)glycosidases"/>
    <property type="match status" value="1"/>
</dbReference>
<evidence type="ECO:0000256" key="1">
    <source>
        <dbReference type="ARBA" id="ARBA00000822"/>
    </source>
</evidence>
<dbReference type="InterPro" id="IPR003961">
    <property type="entry name" value="FN3_dom"/>
</dbReference>
<dbReference type="InterPro" id="IPR001579">
    <property type="entry name" value="Glyco_hydro_18_chit_AS"/>
</dbReference>
<dbReference type="PROSITE" id="PS01095">
    <property type="entry name" value="GH18_1"/>
    <property type="match status" value="1"/>
</dbReference>
<feature type="domain" description="Fibronectin type-III" evidence="12">
    <location>
        <begin position="181"/>
        <end position="266"/>
    </location>
</feature>
<dbReference type="PROSITE" id="PS50853">
    <property type="entry name" value="FN3"/>
    <property type="match status" value="2"/>
</dbReference>
<dbReference type="InterPro" id="IPR013783">
    <property type="entry name" value="Ig-like_fold"/>
</dbReference>
<feature type="chain" id="PRO_5038806154" description="chitinase" evidence="11">
    <location>
        <begin position="23"/>
        <end position="679"/>
    </location>
</feature>
<feature type="domain" description="Fibronectin type-III" evidence="12">
    <location>
        <begin position="86"/>
        <end position="171"/>
    </location>
</feature>
<dbReference type="Pfam" id="PF00704">
    <property type="entry name" value="Glyco_hydro_18"/>
    <property type="match status" value="1"/>
</dbReference>
<dbReference type="SUPFAM" id="SSF49265">
    <property type="entry name" value="Fibronectin type III"/>
    <property type="match status" value="1"/>
</dbReference>
<dbReference type="Gene3D" id="2.10.10.20">
    <property type="entry name" value="Carbohydrate-binding module superfamily 5/12"/>
    <property type="match status" value="1"/>
</dbReference>
<dbReference type="AlphaFoldDB" id="F8FAD8"/>
<organism evidence="14 15">
    <name type="scientific">Paenibacillus mucilaginosus (strain KNP414)</name>
    <dbReference type="NCBI Taxonomy" id="1036673"/>
    <lineage>
        <taxon>Bacteria</taxon>
        <taxon>Bacillati</taxon>
        <taxon>Bacillota</taxon>
        <taxon>Bacilli</taxon>
        <taxon>Bacillales</taxon>
        <taxon>Paenibacillaceae</taxon>
        <taxon>Paenibacillus</taxon>
    </lineage>
</organism>
<dbReference type="InterPro" id="IPR036116">
    <property type="entry name" value="FN3_sf"/>
</dbReference>
<dbReference type="EC" id="3.2.1.14" evidence="3"/>
<feature type="domain" description="GH18" evidence="13">
    <location>
        <begin position="274"/>
        <end position="679"/>
    </location>
</feature>
<name>F8FAD8_PAEMK</name>
<dbReference type="Gene3D" id="3.20.20.80">
    <property type="entry name" value="Glycosidases"/>
    <property type="match status" value="1"/>
</dbReference>
<evidence type="ECO:0000256" key="11">
    <source>
        <dbReference type="SAM" id="SignalP"/>
    </source>
</evidence>
<dbReference type="CDD" id="cd06548">
    <property type="entry name" value="GH18_chitinase"/>
    <property type="match status" value="1"/>
</dbReference>
<keyword evidence="6" id="KW-0146">Chitin degradation</keyword>
<dbReference type="GO" id="GO:0008061">
    <property type="term" value="F:chitin binding"/>
    <property type="evidence" value="ECO:0007669"/>
    <property type="project" value="InterPro"/>
</dbReference>